<comment type="caution">
    <text evidence="3">The sequence shown here is derived from an EMBL/GenBank/DDBJ whole genome shotgun (WGS) entry which is preliminary data.</text>
</comment>
<sequence length="388" mass="42885">MKIGISCHHTYGGSGAIATELGKALALKGHTVHFFSQAAPFRLGLYSRNIHCHEIEAMNYPLFETPYHSLALASKIAEVAYYEELDVVHAHYAIPHAISAMLARQMLEEKCPASECFRIVTTLHGTDITIVGADRSMSDAVRLAINKSDGVTAVSGYLRDETIRMFTPRKPIEVIYNFVDTTVFKRLPGRRDLLGLDGGKVVIHISNFRPVKRIMDVLAIFERVQREIDATLLLVGDGPDRGEAETWVRQQGIGGKVRFLGKLDDIVPLLSIADLMLMPSNVESFGLAALEAMACGVPVVVTDAGGFPEFVRQGVDGFRHAHGDIEGMSRSALSILQDEAVWQRFSEAAVSQAGRFETALKVEEYEAFYRRLIDEARQRAASDKTHNK</sequence>
<organism evidence="3 4">
    <name type="scientific">Chlorobaculum thiosulfatiphilum</name>
    <name type="common">Chlorobium limicola f.sp. thiosulfatophilum</name>
    <dbReference type="NCBI Taxonomy" id="115852"/>
    <lineage>
        <taxon>Bacteria</taxon>
        <taxon>Pseudomonadati</taxon>
        <taxon>Chlorobiota</taxon>
        <taxon>Chlorobiia</taxon>
        <taxon>Chlorobiales</taxon>
        <taxon>Chlorobiaceae</taxon>
        <taxon>Chlorobaculum</taxon>
    </lineage>
</organism>
<name>A0A5C4S832_CHLTI</name>
<dbReference type="InterPro" id="IPR050194">
    <property type="entry name" value="Glycosyltransferase_grp1"/>
</dbReference>
<dbReference type="NCBIfam" id="TIGR03999">
    <property type="entry name" value="thiol_BshA"/>
    <property type="match status" value="1"/>
</dbReference>
<proteinExistence type="predicted"/>
<evidence type="ECO:0000259" key="1">
    <source>
        <dbReference type="Pfam" id="PF00534"/>
    </source>
</evidence>
<accession>A0A5C4S832</accession>
<dbReference type="EMBL" id="VDCH01000011">
    <property type="protein sequence ID" value="TNJ38921.1"/>
    <property type="molecule type" value="Genomic_DNA"/>
</dbReference>
<dbReference type="InterPro" id="IPR023881">
    <property type="entry name" value="Thiol_BshA"/>
</dbReference>
<dbReference type="Pfam" id="PF13439">
    <property type="entry name" value="Glyco_transf_4"/>
    <property type="match status" value="1"/>
</dbReference>
<reference evidence="3 4" key="1">
    <citation type="submission" date="2019-05" db="EMBL/GenBank/DDBJ databases">
        <title>Draft Whole-Genome sequence of the green sulfur bacterium Chlorobaculum thiosulfatiphilum DSM 249.</title>
        <authorList>
            <person name="Meyer T.E."/>
            <person name="Kyndt J.A."/>
        </authorList>
    </citation>
    <scope>NUCLEOTIDE SEQUENCE [LARGE SCALE GENOMIC DNA]</scope>
    <source>
        <strain evidence="3 4">DSM 249</strain>
    </source>
</reference>
<dbReference type="Pfam" id="PF00534">
    <property type="entry name" value="Glycos_transf_1"/>
    <property type="match status" value="1"/>
</dbReference>
<dbReference type="OrthoDB" id="9810929at2"/>
<dbReference type="InterPro" id="IPR028098">
    <property type="entry name" value="Glyco_trans_4-like_N"/>
</dbReference>
<dbReference type="GO" id="GO:0016757">
    <property type="term" value="F:glycosyltransferase activity"/>
    <property type="evidence" value="ECO:0007669"/>
    <property type="project" value="InterPro"/>
</dbReference>
<evidence type="ECO:0000259" key="2">
    <source>
        <dbReference type="Pfam" id="PF13439"/>
    </source>
</evidence>
<evidence type="ECO:0000313" key="4">
    <source>
        <dbReference type="Proteomes" id="UP000308271"/>
    </source>
</evidence>
<dbReference type="PANTHER" id="PTHR45947">
    <property type="entry name" value="SULFOQUINOVOSYL TRANSFERASE SQD2"/>
    <property type="match status" value="1"/>
</dbReference>
<dbReference type="InterPro" id="IPR001296">
    <property type="entry name" value="Glyco_trans_1"/>
</dbReference>
<dbReference type="RefSeq" id="WP_139456871.1">
    <property type="nucleotide sequence ID" value="NZ_VDCH01000011.1"/>
</dbReference>
<keyword evidence="4" id="KW-1185">Reference proteome</keyword>
<dbReference type="Proteomes" id="UP000308271">
    <property type="component" value="Unassembled WGS sequence"/>
</dbReference>
<dbReference type="GO" id="GO:0071793">
    <property type="term" value="P:bacillithiol biosynthetic process"/>
    <property type="evidence" value="ECO:0007669"/>
    <property type="project" value="InterPro"/>
</dbReference>
<feature type="domain" description="Glycosyltransferase subfamily 4-like N-terminal" evidence="2">
    <location>
        <begin position="11"/>
        <end position="182"/>
    </location>
</feature>
<feature type="domain" description="Glycosyl transferase family 1" evidence="1">
    <location>
        <begin position="197"/>
        <end position="349"/>
    </location>
</feature>
<dbReference type="Gene3D" id="3.40.50.2000">
    <property type="entry name" value="Glycogen Phosphorylase B"/>
    <property type="match status" value="2"/>
</dbReference>
<evidence type="ECO:0000313" key="3">
    <source>
        <dbReference type="EMBL" id="TNJ38921.1"/>
    </source>
</evidence>
<dbReference type="PANTHER" id="PTHR45947:SF3">
    <property type="entry name" value="SULFOQUINOVOSYL TRANSFERASE SQD2"/>
    <property type="match status" value="1"/>
</dbReference>
<dbReference type="AlphaFoldDB" id="A0A5C4S832"/>
<dbReference type="SUPFAM" id="SSF53756">
    <property type="entry name" value="UDP-Glycosyltransferase/glycogen phosphorylase"/>
    <property type="match status" value="1"/>
</dbReference>
<gene>
    <name evidence="3" type="primary">bshA</name>
    <name evidence="3" type="ORF">FGF66_06530</name>
</gene>
<protein>
    <submittedName>
        <fullName evidence="3">N-acetyl-alpha-D-glucosaminyl L-malate synthase BshA</fullName>
    </submittedName>
</protein>